<organism evidence="2 3">
    <name type="scientific">Blattamonas nauphoetae</name>
    <dbReference type="NCBI Taxonomy" id="2049346"/>
    <lineage>
        <taxon>Eukaryota</taxon>
        <taxon>Metamonada</taxon>
        <taxon>Preaxostyla</taxon>
        <taxon>Oxymonadida</taxon>
        <taxon>Blattamonas</taxon>
    </lineage>
</organism>
<comment type="caution">
    <text evidence="2">The sequence shown here is derived from an EMBL/GenBank/DDBJ whole genome shotgun (WGS) entry which is preliminary data.</text>
</comment>
<name>A0ABQ9X7I7_9EUKA</name>
<accession>A0ABQ9X7I7</accession>
<protein>
    <submittedName>
        <fullName evidence="2">Uncharacterized protein</fullName>
    </submittedName>
</protein>
<evidence type="ECO:0000313" key="3">
    <source>
        <dbReference type="Proteomes" id="UP001281761"/>
    </source>
</evidence>
<reference evidence="2 3" key="1">
    <citation type="journal article" date="2022" name="bioRxiv">
        <title>Genomics of Preaxostyla Flagellates Illuminates Evolutionary Transitions and the Path Towards Mitochondrial Loss.</title>
        <authorList>
            <person name="Novak L.V.F."/>
            <person name="Treitli S.C."/>
            <person name="Pyrih J."/>
            <person name="Halakuc P."/>
            <person name="Pipaliya S.V."/>
            <person name="Vacek V."/>
            <person name="Brzon O."/>
            <person name="Soukal P."/>
            <person name="Eme L."/>
            <person name="Dacks J.B."/>
            <person name="Karnkowska A."/>
            <person name="Elias M."/>
            <person name="Hampl V."/>
        </authorList>
    </citation>
    <scope>NUCLEOTIDE SEQUENCE [LARGE SCALE GENOMIC DNA]</scope>
    <source>
        <strain evidence="2">NAU3</strain>
        <tissue evidence="2">Gut</tissue>
    </source>
</reference>
<proteinExistence type="predicted"/>
<evidence type="ECO:0000313" key="2">
    <source>
        <dbReference type="EMBL" id="KAK2947826.1"/>
    </source>
</evidence>
<gene>
    <name evidence="2" type="ORF">BLNAU_17246</name>
</gene>
<dbReference type="Proteomes" id="UP001281761">
    <property type="component" value="Unassembled WGS sequence"/>
</dbReference>
<keyword evidence="3" id="KW-1185">Reference proteome</keyword>
<sequence length="408" mass="46911">MDEPTPYKVMSIDSVLVELTRSRSDVSVIVNTPFWNAIPLLIREWDGKDEGTMMRLLDEMLRILTLISDSEVAVANKRHLLSSLSTLSQNPTLPKKIHTRAGQCLFLLDSVPDGPFVLVETEEFRKLEQTQFELEKRTSEITQHEKELETTINVLQLELEEKERMVEERQRQAEEQKRQAQRDKEKLSDEVNRTKEELRTARGRMETSEREKREMAETMERMKLQLAGLPIWVGTECLQTLNRTAHTLTPTKLTQIYKGFVGSKDWRTALTHPIDEGEWELKIRASEDTFKNVMLGFLRYPLPEKATQTPCGGWKSGIGGEFGLWNGDMWKDAKEFKPAGTNKKCDRIGQTAAIRVNIRTREARLFVDDEEQPGIFTDIPSPLCLGVTTGFTDSDNQSVEVLWLKRLK</sequence>
<dbReference type="EMBL" id="JARBJD010000190">
    <property type="protein sequence ID" value="KAK2947826.1"/>
    <property type="molecule type" value="Genomic_DNA"/>
</dbReference>
<evidence type="ECO:0000256" key="1">
    <source>
        <dbReference type="SAM" id="MobiDB-lite"/>
    </source>
</evidence>
<feature type="region of interest" description="Disordered" evidence="1">
    <location>
        <begin position="166"/>
        <end position="213"/>
    </location>
</feature>